<dbReference type="OrthoDB" id="8163561at2"/>
<dbReference type="AlphaFoldDB" id="A0A502GFI4"/>
<sequence>MALIRIEPVLEERSGRYFLEIYSPHDAGAPLVTTQPRYASAAAAENDLLAIIAAAASAPRG</sequence>
<reference evidence="1 2" key="1">
    <citation type="journal article" date="2019" name="Environ. Microbiol.">
        <title>Species interactions and distinct microbial communities in high Arctic permafrost affected cryosols are associated with the CH4 and CO2 gas fluxes.</title>
        <authorList>
            <person name="Altshuler I."/>
            <person name="Hamel J."/>
            <person name="Turney S."/>
            <person name="Magnuson E."/>
            <person name="Levesque R."/>
            <person name="Greer C."/>
            <person name="Whyte L.G."/>
        </authorList>
    </citation>
    <scope>NUCLEOTIDE SEQUENCE [LARGE SCALE GENOMIC DNA]</scope>
    <source>
        <strain evidence="1 2">S9.3B</strain>
    </source>
</reference>
<evidence type="ECO:0000313" key="1">
    <source>
        <dbReference type="EMBL" id="TPG60298.1"/>
    </source>
</evidence>
<evidence type="ECO:0000313" key="2">
    <source>
        <dbReference type="Proteomes" id="UP000317078"/>
    </source>
</evidence>
<gene>
    <name evidence="1" type="ORF">EAH89_02650</name>
</gene>
<keyword evidence="2" id="KW-1185">Reference proteome</keyword>
<proteinExistence type="predicted"/>
<accession>A0A502GFI4</accession>
<dbReference type="EMBL" id="RCZP01000002">
    <property type="protein sequence ID" value="TPG60298.1"/>
    <property type="molecule type" value="Genomic_DNA"/>
</dbReference>
<organism evidence="1 2">
    <name type="scientific">Muricoccus nepalensis</name>
    <dbReference type="NCBI Taxonomy" id="1854500"/>
    <lineage>
        <taxon>Bacteria</taxon>
        <taxon>Pseudomonadati</taxon>
        <taxon>Pseudomonadota</taxon>
        <taxon>Alphaproteobacteria</taxon>
        <taxon>Acetobacterales</taxon>
        <taxon>Roseomonadaceae</taxon>
        <taxon>Muricoccus</taxon>
    </lineage>
</organism>
<protein>
    <recommendedName>
        <fullName evidence="3">DUF1508 domain-containing protein</fullName>
    </recommendedName>
</protein>
<dbReference type="Proteomes" id="UP000317078">
    <property type="component" value="Unassembled WGS sequence"/>
</dbReference>
<comment type="caution">
    <text evidence="1">The sequence shown here is derived from an EMBL/GenBank/DDBJ whole genome shotgun (WGS) entry which is preliminary data.</text>
</comment>
<name>A0A502GFI4_9PROT</name>
<dbReference type="RefSeq" id="WP_140881228.1">
    <property type="nucleotide sequence ID" value="NZ_RCZP01000002.1"/>
</dbReference>
<evidence type="ECO:0008006" key="3">
    <source>
        <dbReference type="Google" id="ProtNLM"/>
    </source>
</evidence>